<dbReference type="EMBL" id="QLZR01000006">
    <property type="protein sequence ID" value="RAZ75487.1"/>
    <property type="molecule type" value="Genomic_DNA"/>
</dbReference>
<dbReference type="SUPFAM" id="SSF48498">
    <property type="entry name" value="Tetracyclin repressor-like, C-terminal domain"/>
    <property type="match status" value="1"/>
</dbReference>
<dbReference type="InterPro" id="IPR036271">
    <property type="entry name" value="Tet_transcr_reg_TetR-rel_C_sf"/>
</dbReference>
<dbReference type="PANTHER" id="PTHR30055">
    <property type="entry name" value="HTH-TYPE TRANSCRIPTIONAL REGULATOR RUTR"/>
    <property type="match status" value="1"/>
</dbReference>
<dbReference type="PROSITE" id="PS50977">
    <property type="entry name" value="HTH_TETR_2"/>
    <property type="match status" value="1"/>
</dbReference>
<sequence>MEKFKGLDEEKQQKILDAALMEFAEHGYEKASTNRIVKEAGIGKGMLFYYFKSKKDLYEFLAEYSLDFVVEKYFSRIDMTEADFIERLKHTSQVKFEAQTENKNVFNFLGTFMLTADFKLAPHIQKKYEAMQKTGNAMIYENVDLSLFRDDVDVQKAFKLIRWSIEGYQNELLHKLQGQSMTSIDFNPYWEEFYEYLEILKKSFYKKGSGIDDYS</sequence>
<evidence type="ECO:0000256" key="2">
    <source>
        <dbReference type="PROSITE-ProRule" id="PRU00335"/>
    </source>
</evidence>
<dbReference type="InterPro" id="IPR050109">
    <property type="entry name" value="HTH-type_TetR-like_transc_reg"/>
</dbReference>
<reference evidence="4 5" key="1">
    <citation type="submission" date="2018-06" db="EMBL/GenBank/DDBJ databases">
        <title>The draft genome sequences of strains SCU63 and S1.</title>
        <authorList>
            <person name="Gan L."/>
        </authorList>
    </citation>
    <scope>NUCLEOTIDE SEQUENCE [LARGE SCALE GENOMIC DNA]</scope>
    <source>
        <strain evidence="4 5">SCU63</strain>
    </source>
</reference>
<dbReference type="GO" id="GO:0003700">
    <property type="term" value="F:DNA-binding transcription factor activity"/>
    <property type="evidence" value="ECO:0007669"/>
    <property type="project" value="TreeGrafter"/>
</dbReference>
<dbReference type="PRINTS" id="PR00455">
    <property type="entry name" value="HTHTETR"/>
</dbReference>
<dbReference type="AlphaFoldDB" id="A0A365KQN1"/>
<evidence type="ECO:0000313" key="5">
    <source>
        <dbReference type="Proteomes" id="UP000251002"/>
    </source>
</evidence>
<proteinExistence type="predicted"/>
<dbReference type="PANTHER" id="PTHR30055:SF226">
    <property type="entry name" value="HTH-TYPE TRANSCRIPTIONAL REGULATOR PKSA"/>
    <property type="match status" value="1"/>
</dbReference>
<feature type="domain" description="HTH tetR-type" evidence="3">
    <location>
        <begin position="9"/>
        <end position="69"/>
    </location>
</feature>
<dbReference type="Gene3D" id="1.10.10.60">
    <property type="entry name" value="Homeodomain-like"/>
    <property type="match status" value="1"/>
</dbReference>
<keyword evidence="5" id="KW-1185">Reference proteome</keyword>
<feature type="DNA-binding region" description="H-T-H motif" evidence="2">
    <location>
        <begin position="32"/>
        <end position="51"/>
    </location>
</feature>
<keyword evidence="1 2" id="KW-0238">DNA-binding</keyword>
<organism evidence="4 5">
    <name type="scientific">Planococcus halotolerans</name>
    <dbReference type="NCBI Taxonomy" id="2233542"/>
    <lineage>
        <taxon>Bacteria</taxon>
        <taxon>Bacillati</taxon>
        <taxon>Bacillota</taxon>
        <taxon>Bacilli</taxon>
        <taxon>Bacillales</taxon>
        <taxon>Caryophanaceae</taxon>
        <taxon>Planococcus</taxon>
    </lineage>
</organism>
<evidence type="ECO:0000259" key="3">
    <source>
        <dbReference type="PROSITE" id="PS50977"/>
    </source>
</evidence>
<dbReference type="InterPro" id="IPR023772">
    <property type="entry name" value="DNA-bd_HTH_TetR-type_CS"/>
</dbReference>
<protein>
    <submittedName>
        <fullName evidence="4">TetR/AcrR family transcriptional regulator</fullName>
    </submittedName>
</protein>
<dbReference type="InterPro" id="IPR001647">
    <property type="entry name" value="HTH_TetR"/>
</dbReference>
<dbReference type="SUPFAM" id="SSF46689">
    <property type="entry name" value="Homeodomain-like"/>
    <property type="match status" value="1"/>
</dbReference>
<dbReference type="Pfam" id="PF00440">
    <property type="entry name" value="TetR_N"/>
    <property type="match status" value="1"/>
</dbReference>
<gene>
    <name evidence="4" type="ORF">DP120_14040</name>
</gene>
<dbReference type="RefSeq" id="WP_112224298.1">
    <property type="nucleotide sequence ID" value="NZ_CP047673.1"/>
</dbReference>
<dbReference type="Gene3D" id="1.10.357.10">
    <property type="entry name" value="Tetracycline Repressor, domain 2"/>
    <property type="match status" value="1"/>
</dbReference>
<dbReference type="InterPro" id="IPR009057">
    <property type="entry name" value="Homeodomain-like_sf"/>
</dbReference>
<comment type="caution">
    <text evidence="4">The sequence shown here is derived from an EMBL/GenBank/DDBJ whole genome shotgun (WGS) entry which is preliminary data.</text>
</comment>
<evidence type="ECO:0000313" key="4">
    <source>
        <dbReference type="EMBL" id="RAZ75487.1"/>
    </source>
</evidence>
<evidence type="ECO:0000256" key="1">
    <source>
        <dbReference type="ARBA" id="ARBA00023125"/>
    </source>
</evidence>
<dbReference type="Proteomes" id="UP000251002">
    <property type="component" value="Unassembled WGS sequence"/>
</dbReference>
<dbReference type="PROSITE" id="PS01081">
    <property type="entry name" value="HTH_TETR_1"/>
    <property type="match status" value="1"/>
</dbReference>
<name>A0A365KQN1_9BACL</name>
<dbReference type="GO" id="GO:0000976">
    <property type="term" value="F:transcription cis-regulatory region binding"/>
    <property type="evidence" value="ECO:0007669"/>
    <property type="project" value="TreeGrafter"/>
</dbReference>
<accession>A0A365KQN1</accession>